<evidence type="ECO:0000313" key="7">
    <source>
        <dbReference type="Proteomes" id="UP000298347"/>
    </source>
</evidence>
<keyword evidence="3 5" id="KW-0378">Hydrolase</keyword>
<dbReference type="HAMAP" id="MF_00527">
    <property type="entry name" value="3MGH"/>
    <property type="match status" value="1"/>
</dbReference>
<dbReference type="RefSeq" id="WP_135348601.1">
    <property type="nucleotide sequence ID" value="NZ_SRJD01000010.1"/>
</dbReference>
<dbReference type="EMBL" id="SRJD01000010">
    <property type="protein sequence ID" value="TGA97938.1"/>
    <property type="molecule type" value="Genomic_DNA"/>
</dbReference>
<dbReference type="Pfam" id="PF02245">
    <property type="entry name" value="Pur_DNA_glyco"/>
    <property type="match status" value="1"/>
</dbReference>
<keyword evidence="4 5" id="KW-0234">DNA repair</keyword>
<dbReference type="CDD" id="cd00540">
    <property type="entry name" value="AAG"/>
    <property type="match status" value="1"/>
</dbReference>
<keyword evidence="7" id="KW-1185">Reference proteome</keyword>
<dbReference type="PANTHER" id="PTHR10429">
    <property type="entry name" value="DNA-3-METHYLADENINE GLYCOSYLASE"/>
    <property type="match status" value="1"/>
</dbReference>
<dbReference type="SUPFAM" id="SSF50486">
    <property type="entry name" value="FMT C-terminal domain-like"/>
    <property type="match status" value="1"/>
</dbReference>
<organism evidence="6 7">
    <name type="scientific">Sporolactobacillus shoreae</name>
    <dbReference type="NCBI Taxonomy" id="1465501"/>
    <lineage>
        <taxon>Bacteria</taxon>
        <taxon>Bacillati</taxon>
        <taxon>Bacillota</taxon>
        <taxon>Bacilli</taxon>
        <taxon>Bacillales</taxon>
        <taxon>Sporolactobacillaceae</taxon>
        <taxon>Sporolactobacillus</taxon>
    </lineage>
</organism>
<dbReference type="Proteomes" id="UP000298347">
    <property type="component" value="Unassembled WGS sequence"/>
</dbReference>
<dbReference type="InterPro" id="IPR011034">
    <property type="entry name" value="Formyl_transferase-like_C_sf"/>
</dbReference>
<dbReference type="OrthoDB" id="9794313at2"/>
<dbReference type="Gene3D" id="3.10.300.10">
    <property type="entry name" value="Methylpurine-DNA glycosylase (MPG)"/>
    <property type="match status" value="1"/>
</dbReference>
<dbReference type="NCBIfam" id="NF002002">
    <property type="entry name" value="PRK00802.1-2"/>
    <property type="match status" value="1"/>
</dbReference>
<evidence type="ECO:0000256" key="3">
    <source>
        <dbReference type="ARBA" id="ARBA00022801"/>
    </source>
</evidence>
<evidence type="ECO:0000256" key="5">
    <source>
        <dbReference type="HAMAP-Rule" id="MF_00527"/>
    </source>
</evidence>
<evidence type="ECO:0000256" key="1">
    <source>
        <dbReference type="ARBA" id="ARBA00009232"/>
    </source>
</evidence>
<dbReference type="GO" id="GO:0003677">
    <property type="term" value="F:DNA binding"/>
    <property type="evidence" value="ECO:0007669"/>
    <property type="project" value="InterPro"/>
</dbReference>
<comment type="similarity">
    <text evidence="1 5">Belongs to the DNA glycosylase MPG family.</text>
</comment>
<dbReference type="NCBIfam" id="TIGR00567">
    <property type="entry name" value="3mg"/>
    <property type="match status" value="1"/>
</dbReference>
<dbReference type="EC" id="3.2.2.-" evidence="5"/>
<reference evidence="6 7" key="1">
    <citation type="journal article" date="2015" name="Int. J. Syst. Evol. Microbiol.">
        <title>Sporolactobacillus shoreae sp. nov. and Sporolactobacillus spathodeae sp. nov., two spore-forming lactic acid bacteria isolated from tree barks in Thailand.</title>
        <authorList>
            <person name="Thamacharoensuk T."/>
            <person name="Kitahara M."/>
            <person name="Ohkuma M."/>
            <person name="Thongchul N."/>
            <person name="Tanasupawat S."/>
        </authorList>
    </citation>
    <scope>NUCLEOTIDE SEQUENCE [LARGE SCALE GENOMIC DNA]</scope>
    <source>
        <strain evidence="6 7">BK92</strain>
    </source>
</reference>
<dbReference type="InterPro" id="IPR003180">
    <property type="entry name" value="MPG"/>
</dbReference>
<protein>
    <recommendedName>
        <fullName evidence="5">Putative 3-methyladenine DNA glycosylase</fullName>
        <ecNumber evidence="5">3.2.2.-</ecNumber>
    </recommendedName>
</protein>
<accession>A0A4Z0GNR4</accession>
<proteinExistence type="inferred from homology"/>
<name>A0A4Z0GNR4_9BACL</name>
<sequence length="196" mass="21989">MKMNHRPLPIEFYYQPTLELAQSLLGCLLIHETPEGIAAGYIVETEAYMGAGDRAAHSFGNRRTRRTEVMFAEPGRVYTFVMHRHTLVNVVSGAVEVPEAILIRALDPLEGLDLIGERRAGRKRGEWTNGPGKLTEALGITMEDYGKKFTERPLFISSGYSPEDISSGPRIGIENTGEARFRPWRFWVTGNHNVSK</sequence>
<evidence type="ECO:0000313" key="6">
    <source>
        <dbReference type="EMBL" id="TGA97938.1"/>
    </source>
</evidence>
<dbReference type="GO" id="GO:0006284">
    <property type="term" value="P:base-excision repair"/>
    <property type="evidence" value="ECO:0007669"/>
    <property type="project" value="InterPro"/>
</dbReference>
<dbReference type="AlphaFoldDB" id="A0A4Z0GNR4"/>
<comment type="caution">
    <text evidence="6">The sequence shown here is derived from an EMBL/GenBank/DDBJ whole genome shotgun (WGS) entry which is preliminary data.</text>
</comment>
<keyword evidence="2 5" id="KW-0227">DNA damage</keyword>
<dbReference type="FunFam" id="3.10.300.10:FF:000001">
    <property type="entry name" value="Putative 3-methyladenine DNA glycosylase"/>
    <property type="match status" value="1"/>
</dbReference>
<keyword evidence="6" id="KW-0326">Glycosidase</keyword>
<dbReference type="InterPro" id="IPR036995">
    <property type="entry name" value="MPG_sf"/>
</dbReference>
<evidence type="ECO:0000256" key="4">
    <source>
        <dbReference type="ARBA" id="ARBA00023204"/>
    </source>
</evidence>
<gene>
    <name evidence="6" type="ORF">E4665_09705</name>
</gene>
<evidence type="ECO:0000256" key="2">
    <source>
        <dbReference type="ARBA" id="ARBA00022763"/>
    </source>
</evidence>
<dbReference type="GO" id="GO:0003905">
    <property type="term" value="F:alkylbase DNA N-glycosylase activity"/>
    <property type="evidence" value="ECO:0007669"/>
    <property type="project" value="InterPro"/>
</dbReference>
<dbReference type="PANTHER" id="PTHR10429:SF0">
    <property type="entry name" value="DNA-3-METHYLADENINE GLYCOSYLASE"/>
    <property type="match status" value="1"/>
</dbReference>